<feature type="transmembrane region" description="Helical" evidence="1">
    <location>
        <begin position="31"/>
        <end position="50"/>
    </location>
</feature>
<name>A0A347ZUQ4_9CHLR</name>
<evidence type="ECO:0000313" key="2">
    <source>
        <dbReference type="EMBL" id="REG10379.1"/>
    </source>
</evidence>
<keyword evidence="3" id="KW-1185">Reference proteome</keyword>
<feature type="transmembrane region" description="Helical" evidence="1">
    <location>
        <begin position="176"/>
        <end position="194"/>
    </location>
</feature>
<comment type="caution">
    <text evidence="2">The sequence shown here is derived from an EMBL/GenBank/DDBJ whole genome shotgun (WGS) entry which is preliminary data.</text>
</comment>
<keyword evidence="1" id="KW-0812">Transmembrane</keyword>
<evidence type="ECO:0000313" key="3">
    <source>
        <dbReference type="Proteomes" id="UP000256388"/>
    </source>
</evidence>
<gene>
    <name evidence="2" type="ORF">DFR64_0237</name>
</gene>
<accession>A0A347ZUQ4</accession>
<dbReference type="Proteomes" id="UP000256388">
    <property type="component" value="Unassembled WGS sequence"/>
</dbReference>
<feature type="transmembrane region" description="Helical" evidence="1">
    <location>
        <begin position="206"/>
        <end position="231"/>
    </location>
</feature>
<keyword evidence="1" id="KW-0472">Membrane</keyword>
<protein>
    <submittedName>
        <fullName evidence="2">Uncharacterized protein</fullName>
    </submittedName>
</protein>
<reference evidence="2 3" key="1">
    <citation type="submission" date="2018-08" db="EMBL/GenBank/DDBJ databases">
        <title>Genomic Encyclopedia of Type Strains, Phase IV (KMG-IV): sequencing the most valuable type-strain genomes for metagenomic binning, comparative biology and taxonomic classification.</title>
        <authorList>
            <person name="Goeker M."/>
        </authorList>
    </citation>
    <scope>NUCLEOTIDE SEQUENCE [LARGE SCALE GENOMIC DNA]</scope>
    <source>
        <strain evidence="2 3">DSM 23923</strain>
    </source>
</reference>
<organism evidence="2 3">
    <name type="scientific">Pelolinea submarina</name>
    <dbReference type="NCBI Taxonomy" id="913107"/>
    <lineage>
        <taxon>Bacteria</taxon>
        <taxon>Bacillati</taxon>
        <taxon>Chloroflexota</taxon>
        <taxon>Anaerolineae</taxon>
        <taxon>Anaerolineales</taxon>
        <taxon>Anaerolineaceae</taxon>
        <taxon>Pelolinea</taxon>
    </lineage>
</organism>
<dbReference type="AlphaFoldDB" id="A0A347ZUQ4"/>
<dbReference type="RefSeq" id="WP_116223563.1">
    <property type="nucleotide sequence ID" value="NZ_AP018437.1"/>
</dbReference>
<evidence type="ECO:0000256" key="1">
    <source>
        <dbReference type="SAM" id="Phobius"/>
    </source>
</evidence>
<proteinExistence type="predicted"/>
<sequence length="245" mass="27562">MTANKLQQNTRASAQATLTFSSKKIWTDFELSILGLAILSLVGQSTKYLTVYDEAFGLIPLVNMGKTLSIPTIFTVLEYFIVFLLLAVIAIAKQKSKDQFRWQWSGLAGLFLYLAFDKGTAVHTYVFKEIRGWARGFMPFFPSNRWIFSLVLIAIILVLFYIRFIKTLPKETRKLALISMAVYYLGFLVLERFAKDFSGIYGADSLTYSILLTLGKTLEMSGLAAAILTALKYLALDIPDISLDL</sequence>
<feature type="transmembrane region" description="Helical" evidence="1">
    <location>
        <begin position="104"/>
        <end position="126"/>
    </location>
</feature>
<feature type="transmembrane region" description="Helical" evidence="1">
    <location>
        <begin position="70"/>
        <end position="92"/>
    </location>
</feature>
<feature type="transmembrane region" description="Helical" evidence="1">
    <location>
        <begin position="146"/>
        <end position="164"/>
    </location>
</feature>
<keyword evidence="1" id="KW-1133">Transmembrane helix</keyword>
<dbReference type="EMBL" id="QUMS01000001">
    <property type="protein sequence ID" value="REG10379.1"/>
    <property type="molecule type" value="Genomic_DNA"/>
</dbReference>
<dbReference type="OrthoDB" id="451488at2"/>